<keyword evidence="2" id="KW-1185">Reference proteome</keyword>
<gene>
    <name evidence="1" type="ORF">A9A59_0433</name>
</gene>
<evidence type="ECO:0000313" key="1">
    <source>
        <dbReference type="EMBL" id="PFG73238.1"/>
    </source>
</evidence>
<evidence type="ECO:0000313" key="2">
    <source>
        <dbReference type="Proteomes" id="UP000223071"/>
    </source>
</evidence>
<dbReference type="AlphaFoldDB" id="A0A2A9HBV9"/>
<protein>
    <submittedName>
        <fullName evidence="1">Uncharacterized protein</fullName>
    </submittedName>
</protein>
<comment type="caution">
    <text evidence="1">The sequence shown here is derived from an EMBL/GenBank/DDBJ whole genome shotgun (WGS) entry which is preliminary data.</text>
</comment>
<dbReference type="Proteomes" id="UP000223071">
    <property type="component" value="Unassembled WGS sequence"/>
</dbReference>
<name>A0A2A9HBV9_TEPT2</name>
<organism evidence="1 2">
    <name type="scientific">Tepidiforma thermophila (strain KCTC 52669 / CGMCC 1.13589 / G233)</name>
    <dbReference type="NCBI Taxonomy" id="2761530"/>
    <lineage>
        <taxon>Bacteria</taxon>
        <taxon>Bacillati</taxon>
        <taxon>Chloroflexota</taxon>
        <taxon>Tepidiformia</taxon>
        <taxon>Tepidiformales</taxon>
        <taxon>Tepidiformaceae</taxon>
        <taxon>Tepidiforma</taxon>
    </lineage>
</organism>
<proteinExistence type="predicted"/>
<reference evidence="1 2" key="1">
    <citation type="submission" date="2017-09" db="EMBL/GenBank/DDBJ databases">
        <title>Sequencing the genomes of two abundant thermophiles in Great Basin hot springs: Thermocrinis jamiesonii and novel Chloroflexi Thermoflexus hugenholtzii.</title>
        <authorList>
            <person name="Hedlund B."/>
        </authorList>
    </citation>
    <scope>NUCLEOTIDE SEQUENCE [LARGE SCALE GENOMIC DNA]</scope>
    <source>
        <strain evidence="1 2">G233</strain>
    </source>
</reference>
<accession>A0A2A9HBV9</accession>
<dbReference type="EMBL" id="PDJQ01000001">
    <property type="protein sequence ID" value="PFG73238.1"/>
    <property type="molecule type" value="Genomic_DNA"/>
</dbReference>
<sequence>MAKHSDVMKGVTAACVLVRLVETGWSVQLLAGSEGPCQPWLPLGLGPGAPACEALERARALFPGRLVALYHP</sequence>